<keyword evidence="3 5" id="KW-1133">Transmembrane helix</keyword>
<feature type="transmembrane region" description="Helical" evidence="5">
    <location>
        <begin position="33"/>
        <end position="51"/>
    </location>
</feature>
<keyword evidence="4 5" id="KW-0472">Membrane</keyword>
<feature type="transmembrane region" description="Helical" evidence="5">
    <location>
        <begin position="118"/>
        <end position="139"/>
    </location>
</feature>
<dbReference type="OrthoDB" id="2628844at2"/>
<dbReference type="SUPFAM" id="SSF90123">
    <property type="entry name" value="ABC transporter transmembrane region"/>
    <property type="match status" value="1"/>
</dbReference>
<feature type="transmembrane region" description="Helical" evidence="5">
    <location>
        <begin position="10"/>
        <end position="27"/>
    </location>
</feature>
<evidence type="ECO:0000313" key="7">
    <source>
        <dbReference type="Proteomes" id="UP000441354"/>
    </source>
</evidence>
<sequence length="156" mass="18836">MIIIQQKMKLVVLLTASIAMLILPLIMPIYYLPFYYLLAVLLLPVSFYRVIRHEHFERKFLRRWKKAREKDYWTIVLREGARSILLLIFVANFTTVFAYGLTPVSLFRQDTGEVNIPFLLFFIIFLPVFYFIAGLIQYYDNERRYNRANEYFQKEI</sequence>
<evidence type="ECO:0000256" key="5">
    <source>
        <dbReference type="SAM" id="Phobius"/>
    </source>
</evidence>
<protein>
    <submittedName>
        <fullName evidence="6">Uncharacterized protein</fullName>
    </submittedName>
</protein>
<dbReference type="EMBL" id="WBOT01000001">
    <property type="protein sequence ID" value="KAB2335720.1"/>
    <property type="molecule type" value="Genomic_DNA"/>
</dbReference>
<comment type="caution">
    <text evidence="6">The sequence shown here is derived from an EMBL/GenBank/DDBJ whole genome shotgun (WGS) entry which is preliminary data.</text>
</comment>
<dbReference type="GO" id="GO:0005524">
    <property type="term" value="F:ATP binding"/>
    <property type="evidence" value="ECO:0007669"/>
    <property type="project" value="InterPro"/>
</dbReference>
<dbReference type="AlphaFoldDB" id="A0A7V7RQJ3"/>
<dbReference type="GO" id="GO:0005886">
    <property type="term" value="C:plasma membrane"/>
    <property type="evidence" value="ECO:0007669"/>
    <property type="project" value="UniProtKB-SubCell"/>
</dbReference>
<comment type="subcellular location">
    <subcellularLocation>
        <location evidence="1">Cell membrane</location>
        <topology evidence="1">Multi-pass membrane protein</topology>
    </subcellularLocation>
</comment>
<evidence type="ECO:0000256" key="2">
    <source>
        <dbReference type="ARBA" id="ARBA00022692"/>
    </source>
</evidence>
<evidence type="ECO:0000313" key="6">
    <source>
        <dbReference type="EMBL" id="KAB2335720.1"/>
    </source>
</evidence>
<gene>
    <name evidence="6" type="ORF">F7732_03900</name>
</gene>
<dbReference type="RefSeq" id="WP_151572331.1">
    <property type="nucleotide sequence ID" value="NZ_WBOT01000001.1"/>
</dbReference>
<evidence type="ECO:0000256" key="1">
    <source>
        <dbReference type="ARBA" id="ARBA00004651"/>
    </source>
</evidence>
<dbReference type="InterPro" id="IPR036640">
    <property type="entry name" value="ABC1_TM_sf"/>
</dbReference>
<keyword evidence="2 5" id="KW-0812">Transmembrane</keyword>
<keyword evidence="7" id="KW-1185">Reference proteome</keyword>
<accession>A0A7V7RQJ3</accession>
<reference evidence="6 7" key="1">
    <citation type="journal article" date="2014" name="Arch. Microbiol.">
        <title>Bacillus mesophilum sp. nov., strain IITR-54T, a novel 4-chlorobiphenyl dechlorinating bacterium.</title>
        <authorList>
            <person name="Manickam N."/>
            <person name="Singh N.K."/>
            <person name="Bajaj A."/>
            <person name="Kumar R.M."/>
            <person name="Kaur G."/>
            <person name="Kaur N."/>
            <person name="Bala M."/>
            <person name="Kumar A."/>
            <person name="Mayilraj S."/>
        </authorList>
    </citation>
    <scope>NUCLEOTIDE SEQUENCE [LARGE SCALE GENOMIC DNA]</scope>
    <source>
        <strain evidence="6 7">IITR-54</strain>
    </source>
</reference>
<proteinExistence type="predicted"/>
<evidence type="ECO:0000256" key="4">
    <source>
        <dbReference type="ARBA" id="ARBA00023136"/>
    </source>
</evidence>
<feature type="transmembrane region" description="Helical" evidence="5">
    <location>
        <begin position="72"/>
        <end position="98"/>
    </location>
</feature>
<dbReference type="Proteomes" id="UP000441354">
    <property type="component" value="Unassembled WGS sequence"/>
</dbReference>
<name>A0A7V7RQJ3_9BACI</name>
<evidence type="ECO:0000256" key="3">
    <source>
        <dbReference type="ARBA" id="ARBA00022989"/>
    </source>
</evidence>
<organism evidence="6 7">
    <name type="scientific">Bacillus mesophilum</name>
    <dbReference type="NCBI Taxonomy" id="1071718"/>
    <lineage>
        <taxon>Bacteria</taxon>
        <taxon>Bacillati</taxon>
        <taxon>Bacillota</taxon>
        <taxon>Bacilli</taxon>
        <taxon>Bacillales</taxon>
        <taxon>Bacillaceae</taxon>
        <taxon>Bacillus</taxon>
    </lineage>
</organism>